<organism evidence="2 3">
    <name type="scientific">Nonomuraea salmonea</name>
    <dbReference type="NCBI Taxonomy" id="46181"/>
    <lineage>
        <taxon>Bacteria</taxon>
        <taxon>Bacillati</taxon>
        <taxon>Actinomycetota</taxon>
        <taxon>Actinomycetes</taxon>
        <taxon>Streptosporangiales</taxon>
        <taxon>Streptosporangiaceae</taxon>
        <taxon>Nonomuraea</taxon>
    </lineage>
</organism>
<sequence>MSEQVSRVVTEVLAEILGEDAGRLRHEDVLAERDWDSISSLEALAQLESRLRVTLDLREFHAVRTVGDLTELVGRTTAA</sequence>
<keyword evidence="3" id="KW-1185">Reference proteome</keyword>
<proteinExistence type="predicted"/>
<dbReference type="Proteomes" id="UP001589568">
    <property type="component" value="Unassembled WGS sequence"/>
</dbReference>
<evidence type="ECO:0000259" key="1">
    <source>
        <dbReference type="Pfam" id="PF00550"/>
    </source>
</evidence>
<dbReference type="InterPro" id="IPR036736">
    <property type="entry name" value="ACP-like_sf"/>
</dbReference>
<name>A0ABV5NE19_9ACTN</name>
<accession>A0ABV5NE19</accession>
<protein>
    <submittedName>
        <fullName evidence="2">Acyl carrier protein</fullName>
    </submittedName>
</protein>
<dbReference type="EMBL" id="JBHMCF010000003">
    <property type="protein sequence ID" value="MFB9468545.1"/>
    <property type="molecule type" value="Genomic_DNA"/>
</dbReference>
<dbReference type="Pfam" id="PF00550">
    <property type="entry name" value="PP-binding"/>
    <property type="match status" value="1"/>
</dbReference>
<dbReference type="RefSeq" id="WP_345397000.1">
    <property type="nucleotide sequence ID" value="NZ_BAAAXS010000001.1"/>
</dbReference>
<reference evidence="2 3" key="1">
    <citation type="submission" date="2024-09" db="EMBL/GenBank/DDBJ databases">
        <authorList>
            <person name="Sun Q."/>
            <person name="Mori K."/>
        </authorList>
    </citation>
    <scope>NUCLEOTIDE SEQUENCE [LARGE SCALE GENOMIC DNA]</scope>
    <source>
        <strain evidence="2 3">JCM 3324</strain>
    </source>
</reference>
<comment type="caution">
    <text evidence="2">The sequence shown here is derived from an EMBL/GenBank/DDBJ whole genome shotgun (WGS) entry which is preliminary data.</text>
</comment>
<dbReference type="InterPro" id="IPR009081">
    <property type="entry name" value="PP-bd_ACP"/>
</dbReference>
<feature type="domain" description="Carrier" evidence="1">
    <location>
        <begin position="8"/>
        <end position="73"/>
    </location>
</feature>
<gene>
    <name evidence="2" type="ORF">ACFFR3_03460</name>
</gene>
<evidence type="ECO:0000313" key="3">
    <source>
        <dbReference type="Proteomes" id="UP001589568"/>
    </source>
</evidence>
<dbReference type="SUPFAM" id="SSF47336">
    <property type="entry name" value="ACP-like"/>
    <property type="match status" value="1"/>
</dbReference>
<dbReference type="Gene3D" id="1.10.1200.10">
    <property type="entry name" value="ACP-like"/>
    <property type="match status" value="1"/>
</dbReference>
<evidence type="ECO:0000313" key="2">
    <source>
        <dbReference type="EMBL" id="MFB9468545.1"/>
    </source>
</evidence>